<reference evidence="2" key="1">
    <citation type="submission" date="2022-11" db="UniProtKB">
        <authorList>
            <consortium name="WormBaseParasite"/>
        </authorList>
    </citation>
    <scope>IDENTIFICATION</scope>
</reference>
<proteinExistence type="predicted"/>
<evidence type="ECO:0000313" key="2">
    <source>
        <dbReference type="WBParaSite" id="nRc.2.0.1.t18128-RA"/>
    </source>
</evidence>
<evidence type="ECO:0000313" key="1">
    <source>
        <dbReference type="Proteomes" id="UP000887565"/>
    </source>
</evidence>
<protein>
    <submittedName>
        <fullName evidence="2">Uncharacterized protein</fullName>
    </submittedName>
</protein>
<accession>A0A915IVM7</accession>
<keyword evidence="1" id="KW-1185">Reference proteome</keyword>
<name>A0A915IVM7_ROMCU</name>
<organism evidence="1 2">
    <name type="scientific">Romanomermis culicivorax</name>
    <name type="common">Nematode worm</name>
    <dbReference type="NCBI Taxonomy" id="13658"/>
    <lineage>
        <taxon>Eukaryota</taxon>
        <taxon>Metazoa</taxon>
        <taxon>Ecdysozoa</taxon>
        <taxon>Nematoda</taxon>
        <taxon>Enoplea</taxon>
        <taxon>Dorylaimia</taxon>
        <taxon>Mermithida</taxon>
        <taxon>Mermithoidea</taxon>
        <taxon>Mermithidae</taxon>
        <taxon>Romanomermis</taxon>
    </lineage>
</organism>
<dbReference type="WBParaSite" id="nRc.2.0.1.t18128-RA">
    <property type="protein sequence ID" value="nRc.2.0.1.t18128-RA"/>
    <property type="gene ID" value="nRc.2.0.1.g18128"/>
</dbReference>
<dbReference type="AlphaFoldDB" id="A0A915IVM7"/>
<sequence length="71" mass="8455">MELVELDSNNHSIHQLEKFSHIDLSQKKEELELLKRKQANLVEIYEKEGDDMAKRLELMGEKLADERNKFQ</sequence>
<dbReference type="Proteomes" id="UP000887565">
    <property type="component" value="Unplaced"/>
</dbReference>